<keyword evidence="7 17" id="KW-0812">Transmembrane</keyword>
<keyword evidence="11 17" id="KW-1133">Transmembrane helix</keyword>
<evidence type="ECO:0000256" key="13">
    <source>
        <dbReference type="ARBA" id="ARBA00023075"/>
    </source>
</evidence>
<dbReference type="EC" id="7.1.1.2" evidence="3 17"/>
<dbReference type="PANTHER" id="PTHR42829">
    <property type="entry name" value="NADH-UBIQUINONE OXIDOREDUCTASE CHAIN 5"/>
    <property type="match status" value="1"/>
</dbReference>
<accession>A0A6B9VXW6</accession>
<gene>
    <name evidence="21" type="primary">nad5</name>
</gene>
<feature type="transmembrane region" description="Helical" evidence="17">
    <location>
        <begin position="242"/>
        <end position="265"/>
    </location>
</feature>
<evidence type="ECO:0000259" key="20">
    <source>
        <dbReference type="Pfam" id="PF06455"/>
    </source>
</evidence>
<evidence type="ECO:0000259" key="19">
    <source>
        <dbReference type="Pfam" id="PF00662"/>
    </source>
</evidence>
<feature type="transmembrane region" description="Helical" evidence="17">
    <location>
        <begin position="153"/>
        <end position="171"/>
    </location>
</feature>
<keyword evidence="5 17" id="KW-0813">Transport</keyword>
<keyword evidence="13 17" id="KW-0830">Ubiquinone</keyword>
<feature type="transmembrane region" description="Helical" evidence="17">
    <location>
        <begin position="113"/>
        <end position="132"/>
    </location>
</feature>
<dbReference type="Pfam" id="PF00662">
    <property type="entry name" value="Proton_antipo_N"/>
    <property type="match status" value="1"/>
</dbReference>
<feature type="transmembrane region" description="Helical" evidence="17">
    <location>
        <begin position="333"/>
        <end position="356"/>
    </location>
</feature>
<dbReference type="GO" id="GO:0005743">
    <property type="term" value="C:mitochondrial inner membrane"/>
    <property type="evidence" value="ECO:0007669"/>
    <property type="project" value="UniProtKB-SubCell"/>
</dbReference>
<dbReference type="PANTHER" id="PTHR42829:SF2">
    <property type="entry name" value="NADH-UBIQUINONE OXIDOREDUCTASE CHAIN 5"/>
    <property type="match status" value="1"/>
</dbReference>
<feature type="transmembrane region" description="Helical" evidence="17">
    <location>
        <begin position="12"/>
        <end position="38"/>
    </location>
</feature>
<feature type="transmembrane region" description="Helical" evidence="17">
    <location>
        <begin position="277"/>
        <end position="298"/>
    </location>
</feature>
<dbReference type="GO" id="GO:0042773">
    <property type="term" value="P:ATP synthesis coupled electron transport"/>
    <property type="evidence" value="ECO:0007669"/>
    <property type="project" value="InterPro"/>
</dbReference>
<evidence type="ECO:0000259" key="18">
    <source>
        <dbReference type="Pfam" id="PF00361"/>
    </source>
</evidence>
<organism evidence="21">
    <name type="scientific">Dianemobius furumagiensis</name>
    <dbReference type="NCBI Taxonomy" id="2153487"/>
    <lineage>
        <taxon>Eukaryota</taxon>
        <taxon>Metazoa</taxon>
        <taxon>Ecdysozoa</taxon>
        <taxon>Arthropoda</taxon>
        <taxon>Hexapoda</taxon>
        <taxon>Insecta</taxon>
        <taxon>Pterygota</taxon>
        <taxon>Neoptera</taxon>
        <taxon>Polyneoptera</taxon>
        <taxon>Orthoptera</taxon>
        <taxon>Ensifera</taxon>
        <taxon>Gryllidea</taxon>
        <taxon>Grylloidea</taxon>
        <taxon>Trigonidiidae</taxon>
        <taxon>Nemobiinae</taxon>
        <taxon>Dianemobius</taxon>
    </lineage>
</organism>
<keyword evidence="8" id="KW-0999">Mitochondrion inner membrane</keyword>
<feature type="domain" description="NADH:quinone oxidoreductase/Mrp antiporter transmembrane" evidence="18">
    <location>
        <begin position="108"/>
        <end position="388"/>
    </location>
</feature>
<evidence type="ECO:0000256" key="9">
    <source>
        <dbReference type="ARBA" id="ARBA00022967"/>
    </source>
</evidence>
<feature type="domain" description="NADH dehydrogenase subunit 5 C-terminal" evidence="20">
    <location>
        <begin position="392"/>
        <end position="573"/>
    </location>
</feature>
<dbReference type="GO" id="GO:0015990">
    <property type="term" value="P:electron transport coupled proton transport"/>
    <property type="evidence" value="ECO:0007669"/>
    <property type="project" value="TreeGrafter"/>
</dbReference>
<comment type="function">
    <text evidence="17">Core subunit of the mitochondrial membrane respiratory chain NADH dehydrogenase (Complex I) which catalyzes electron transfer from NADH through the respiratory chain, using ubiquinone as an electron acceptor. Essential for the catalytic activity and assembly of complex I.</text>
</comment>
<comment type="subcellular location">
    <subcellularLocation>
        <location evidence="2">Mitochondrion inner membrane</location>
        <topology evidence="2">Multi-pass membrane protein</topology>
    </subcellularLocation>
</comment>
<keyword evidence="12 17" id="KW-0520">NAD</keyword>
<keyword evidence="6" id="KW-0679">Respiratory chain</keyword>
<dbReference type="InterPro" id="IPR001516">
    <property type="entry name" value="Proton_antipo_N"/>
</dbReference>
<feature type="domain" description="NADH-Ubiquinone oxidoreductase (complex I) chain 5 N-terminal" evidence="19">
    <location>
        <begin position="45"/>
        <end position="91"/>
    </location>
</feature>
<feature type="transmembrane region" description="Helical" evidence="17">
    <location>
        <begin position="304"/>
        <end position="321"/>
    </location>
</feature>
<dbReference type="GO" id="GO:0008137">
    <property type="term" value="F:NADH dehydrogenase (ubiquinone) activity"/>
    <property type="evidence" value="ECO:0007669"/>
    <property type="project" value="UniProtKB-EC"/>
</dbReference>
<dbReference type="Pfam" id="PF06455">
    <property type="entry name" value="NADH5_C"/>
    <property type="match status" value="1"/>
</dbReference>
<keyword evidence="9" id="KW-1278">Translocase</keyword>
<protein>
    <recommendedName>
        <fullName evidence="4 17">NADH-ubiquinone oxidoreductase chain 5</fullName>
        <ecNumber evidence="3 17">7.1.1.2</ecNumber>
    </recommendedName>
</protein>
<proteinExistence type="inferred from homology"/>
<evidence type="ECO:0000256" key="2">
    <source>
        <dbReference type="ARBA" id="ARBA00004448"/>
    </source>
</evidence>
<dbReference type="GO" id="GO:0003954">
    <property type="term" value="F:NADH dehydrogenase activity"/>
    <property type="evidence" value="ECO:0007669"/>
    <property type="project" value="TreeGrafter"/>
</dbReference>
<evidence type="ECO:0000256" key="8">
    <source>
        <dbReference type="ARBA" id="ARBA00022792"/>
    </source>
</evidence>
<evidence type="ECO:0000313" key="21">
    <source>
        <dbReference type="EMBL" id="QHQ73102.1"/>
    </source>
</evidence>
<dbReference type="AlphaFoldDB" id="A0A6B9VXW6"/>
<keyword evidence="14 17" id="KW-0496">Mitochondrion</keyword>
<dbReference type="InterPro" id="IPR010934">
    <property type="entry name" value="NADH_DH_su5_C"/>
</dbReference>
<evidence type="ECO:0000256" key="16">
    <source>
        <dbReference type="ARBA" id="ARBA00049551"/>
    </source>
</evidence>
<evidence type="ECO:0000256" key="17">
    <source>
        <dbReference type="RuleBase" id="RU003404"/>
    </source>
</evidence>
<evidence type="ECO:0000256" key="6">
    <source>
        <dbReference type="ARBA" id="ARBA00022660"/>
    </source>
</evidence>
<feature type="transmembrane region" description="Helical" evidence="17">
    <location>
        <begin position="217"/>
        <end position="236"/>
    </location>
</feature>
<evidence type="ECO:0000256" key="1">
    <source>
        <dbReference type="ARBA" id="ARBA00003257"/>
    </source>
</evidence>
<evidence type="ECO:0000256" key="14">
    <source>
        <dbReference type="ARBA" id="ARBA00023128"/>
    </source>
</evidence>
<feature type="transmembrane region" description="Helical" evidence="17">
    <location>
        <begin position="376"/>
        <end position="398"/>
    </location>
</feature>
<evidence type="ECO:0000256" key="15">
    <source>
        <dbReference type="ARBA" id="ARBA00023136"/>
    </source>
</evidence>
<evidence type="ECO:0000256" key="10">
    <source>
        <dbReference type="ARBA" id="ARBA00022982"/>
    </source>
</evidence>
<geneLocation type="mitochondrion" evidence="21"/>
<name>A0A6B9VXW6_9ORTH</name>
<reference evidence="21" key="1">
    <citation type="journal article" date="2019" name="Sci. Rep.">
        <title>Mitochondrial genome characterization of the family Trigonidiidae (Orthoptera) reveals novel structural features and nad1 transcript ends.</title>
        <authorList>
            <person name="Ma C."/>
            <person name="Wang Y."/>
            <person name="Zhang L."/>
            <person name="Li J."/>
        </authorList>
    </citation>
    <scope>NUCLEOTIDE SEQUENCE</scope>
</reference>
<feature type="transmembrane region" description="Helical" evidence="17">
    <location>
        <begin position="88"/>
        <end position="107"/>
    </location>
</feature>
<dbReference type="Pfam" id="PF00361">
    <property type="entry name" value="Proton_antipo_M"/>
    <property type="match status" value="1"/>
</dbReference>
<evidence type="ECO:0000256" key="4">
    <source>
        <dbReference type="ARBA" id="ARBA00021096"/>
    </source>
</evidence>
<feature type="transmembrane region" description="Helical" evidence="17">
    <location>
        <begin position="490"/>
        <end position="509"/>
    </location>
</feature>
<evidence type="ECO:0000256" key="3">
    <source>
        <dbReference type="ARBA" id="ARBA00012944"/>
    </source>
</evidence>
<dbReference type="PRINTS" id="PR01434">
    <property type="entry name" value="NADHDHGNASE5"/>
</dbReference>
<dbReference type="InterPro" id="IPR003945">
    <property type="entry name" value="NU5C-like"/>
</dbReference>
<dbReference type="EMBL" id="MK303551">
    <property type="protein sequence ID" value="QHQ73102.1"/>
    <property type="molecule type" value="Genomic_DNA"/>
</dbReference>
<comment type="function">
    <text evidence="1">Core subunit of the mitochondrial membrane respiratory chain NADH dehydrogenase (Complex I) that is believed to belong to the minimal assembly required for catalysis. Complex I functions in the transfer of electrons from NADH to the respiratory chain. The immediate electron acceptor for the enzyme is believed to be ubiquinone.</text>
</comment>
<feature type="transmembrane region" description="Helical" evidence="17">
    <location>
        <begin position="448"/>
        <end position="469"/>
    </location>
</feature>
<feature type="transmembrane region" description="Helical" evidence="17">
    <location>
        <begin position="418"/>
        <end position="442"/>
    </location>
</feature>
<comment type="similarity">
    <text evidence="17">Belongs to the complex I subunit 5 family.</text>
</comment>
<feature type="transmembrane region" description="Helical" evidence="17">
    <location>
        <begin position="50"/>
        <end position="76"/>
    </location>
</feature>
<evidence type="ECO:0000256" key="12">
    <source>
        <dbReference type="ARBA" id="ARBA00023027"/>
    </source>
</evidence>
<evidence type="ECO:0000256" key="5">
    <source>
        <dbReference type="ARBA" id="ARBA00022448"/>
    </source>
</evidence>
<feature type="transmembrane region" description="Helical" evidence="17">
    <location>
        <begin position="183"/>
        <end position="205"/>
    </location>
</feature>
<feature type="transmembrane region" description="Helical" evidence="17">
    <location>
        <begin position="555"/>
        <end position="574"/>
    </location>
</feature>
<dbReference type="InterPro" id="IPR001750">
    <property type="entry name" value="ND/Mrp_TM"/>
</dbReference>
<keyword evidence="10" id="KW-0249">Electron transport</keyword>
<evidence type="ECO:0000256" key="11">
    <source>
        <dbReference type="ARBA" id="ARBA00022989"/>
    </source>
</evidence>
<comment type="catalytic activity">
    <reaction evidence="16 17">
        <text>a ubiquinone + NADH + 5 H(+)(in) = a ubiquinol + NAD(+) + 4 H(+)(out)</text>
        <dbReference type="Rhea" id="RHEA:29091"/>
        <dbReference type="Rhea" id="RHEA-COMP:9565"/>
        <dbReference type="Rhea" id="RHEA-COMP:9566"/>
        <dbReference type="ChEBI" id="CHEBI:15378"/>
        <dbReference type="ChEBI" id="CHEBI:16389"/>
        <dbReference type="ChEBI" id="CHEBI:17976"/>
        <dbReference type="ChEBI" id="CHEBI:57540"/>
        <dbReference type="ChEBI" id="CHEBI:57945"/>
        <dbReference type="EC" id="7.1.1.2"/>
    </reaction>
</comment>
<evidence type="ECO:0000256" key="7">
    <source>
        <dbReference type="ARBA" id="ARBA00022692"/>
    </source>
</evidence>
<sequence length="575" mass="65381">MSYKSNICKLSFVVMMVMSIIMFVGGLNLLLSKLVYFLEWEILMFNSSSIYFSVLLDFKSMLFMSLVMFISSLVILYSNSYMFGDSSLDRFIIIVLMFVFSMMMMIISPNLISILLGWDGLGLVSYCLVIYYQNESSYSAGMLTALSNRVGDVGLLISIAWMLNCGSWNYYMYMSLNSKEFWIISLMVVLASMTKSAQIPFSSWLPAAMAAPTPVSALVHSSTLVTAGVYLLIRFFKMLENMGMLWFIMVIGCLTMFMAGMMANLENDLKKIIAMSTLSQLGLMMTTIGLGMVDLAFFHLLTHAVFKALLFLCAGVIIHSMNNLQDIRGMGCLVNMPIVSICFNVSNLALCGMPFLAGFYSKDLILESVLMSNMNFMMLMLIFVSTGLTVMYSFRLVYYTMSSEFNFYPYHGINDGEWGMILPMILLTVVAIVGGSMLSWIILENVDIICLMMFYKMMTLAVSLIGAFLGYELSSIESFESFELMNYYKLMNFFGSMWYMPYISTQYIGKYPLELGFNLIKVFEGGWMEEFGGQGIYKFLKMLSMEIQLGQMGDFKIFLMSFYFWFLLVGLMMMF</sequence>
<keyword evidence="15 17" id="KW-0472">Membrane</keyword>